<keyword evidence="2" id="KW-1185">Reference proteome</keyword>
<feature type="non-terminal residue" evidence="1">
    <location>
        <position position="1"/>
    </location>
</feature>
<dbReference type="Gene3D" id="3.40.50.720">
    <property type="entry name" value="NAD(P)-binding Rossmann-like Domain"/>
    <property type="match status" value="1"/>
</dbReference>
<dbReference type="GeneID" id="30982631"/>
<dbReference type="STRING" id="984487.A0A1E4SBN6"/>
<evidence type="ECO:0008006" key="3">
    <source>
        <dbReference type="Google" id="ProtNLM"/>
    </source>
</evidence>
<protein>
    <recommendedName>
        <fullName evidence="3">NAD(P)-binding protein</fullName>
    </recommendedName>
</protein>
<dbReference type="RefSeq" id="XP_020062059.1">
    <property type="nucleotide sequence ID" value="XM_020208494.1"/>
</dbReference>
<dbReference type="AlphaFoldDB" id="A0A1E4SBN6"/>
<evidence type="ECO:0000313" key="1">
    <source>
        <dbReference type="EMBL" id="ODV76937.1"/>
    </source>
</evidence>
<proteinExistence type="predicted"/>
<name>A0A1E4SBN6_9ASCO</name>
<dbReference type="Proteomes" id="UP000094285">
    <property type="component" value="Unassembled WGS sequence"/>
</dbReference>
<feature type="non-terminal residue" evidence="1">
    <location>
        <position position="78"/>
    </location>
</feature>
<organism evidence="1 2">
    <name type="scientific">Suhomyces tanzawaensis NRRL Y-17324</name>
    <dbReference type="NCBI Taxonomy" id="984487"/>
    <lineage>
        <taxon>Eukaryota</taxon>
        <taxon>Fungi</taxon>
        <taxon>Dikarya</taxon>
        <taxon>Ascomycota</taxon>
        <taxon>Saccharomycotina</taxon>
        <taxon>Pichiomycetes</taxon>
        <taxon>Debaryomycetaceae</taxon>
        <taxon>Suhomyces</taxon>
    </lineage>
</organism>
<gene>
    <name evidence="1" type="ORF">CANTADRAFT_33099</name>
</gene>
<sequence>HIVKALLEKNYKVVGTVSSEAKGQHLMGLYHNPNFSYEIVPDFIAPNAFSAAFQNNPSTVDVFHTASPASLASTNFEE</sequence>
<dbReference type="EMBL" id="KV453917">
    <property type="protein sequence ID" value="ODV76937.1"/>
    <property type="molecule type" value="Genomic_DNA"/>
</dbReference>
<dbReference type="OrthoDB" id="2735536at2759"/>
<reference evidence="2" key="1">
    <citation type="submission" date="2016-05" db="EMBL/GenBank/DDBJ databases">
        <title>Comparative genomics of biotechnologically important yeasts.</title>
        <authorList>
            <consortium name="DOE Joint Genome Institute"/>
            <person name="Riley R."/>
            <person name="Haridas S."/>
            <person name="Wolfe K.H."/>
            <person name="Lopes M.R."/>
            <person name="Hittinger C.T."/>
            <person name="Goker M."/>
            <person name="Salamov A."/>
            <person name="Wisecaver J."/>
            <person name="Long T.M."/>
            <person name="Aerts A.L."/>
            <person name="Barry K."/>
            <person name="Choi C."/>
            <person name="Clum A."/>
            <person name="Coughlan A.Y."/>
            <person name="Deshpande S."/>
            <person name="Douglass A.P."/>
            <person name="Hanson S.J."/>
            <person name="Klenk H.-P."/>
            <person name="Labutti K."/>
            <person name="Lapidus A."/>
            <person name="Lindquist E."/>
            <person name="Lipzen A."/>
            <person name="Meier-Kolthoff J.P."/>
            <person name="Ohm R.A."/>
            <person name="Otillar R.P."/>
            <person name="Pangilinan J."/>
            <person name="Peng Y."/>
            <person name="Rokas A."/>
            <person name="Rosa C.A."/>
            <person name="Scheuner C."/>
            <person name="Sibirny A.A."/>
            <person name="Slot J.C."/>
            <person name="Stielow J.B."/>
            <person name="Sun H."/>
            <person name="Kurtzman C.P."/>
            <person name="Blackwell M."/>
            <person name="Grigoriev I.V."/>
            <person name="Jeffries T.W."/>
        </authorList>
    </citation>
    <scope>NUCLEOTIDE SEQUENCE [LARGE SCALE GENOMIC DNA]</scope>
    <source>
        <strain evidence="2">NRRL Y-17324</strain>
    </source>
</reference>
<evidence type="ECO:0000313" key="2">
    <source>
        <dbReference type="Proteomes" id="UP000094285"/>
    </source>
</evidence>
<dbReference type="InterPro" id="IPR036291">
    <property type="entry name" value="NAD(P)-bd_dom_sf"/>
</dbReference>
<dbReference type="SUPFAM" id="SSF51735">
    <property type="entry name" value="NAD(P)-binding Rossmann-fold domains"/>
    <property type="match status" value="1"/>
</dbReference>
<accession>A0A1E4SBN6</accession>